<dbReference type="PIRSF" id="PIRSF015557">
    <property type="entry name" value="UCP015557"/>
    <property type="match status" value="1"/>
</dbReference>
<gene>
    <name evidence="8" type="ORF">BWD09_10655</name>
</gene>
<dbReference type="OrthoDB" id="209085at2"/>
<evidence type="ECO:0000256" key="3">
    <source>
        <dbReference type="ARBA" id="ARBA00024303"/>
    </source>
</evidence>
<sequence length="391" mass="44582">MPSEHQTCPPPKTESAPVCWIFCTVIDNFGDIGVSWRLAQMLRNELGWQVHLWTDDAEALRALCPDLPAPPCAHQNISVRLWNRRRAEQLESAPPPDTVIETFACDLPPNVTTAIAATRPLWLNWEYLSAEASNERLHALPSPQANGLQKYFWFMGFTEKSGGLLRERDYAERSQFDTAQWRARLMLPEKTAPEWLLFGYESPVWAEWLDMWRQNGEPVTLLLAGGQITDSLKAAAAIPHHALQQAGDTFQTACVTLIRIPFVPQHDFDRLLHLADGLIVRGEDSFVRAQLAAKPFFWHIYPQEEAVHIEKLHAFWDRAYAYYPEAVRTAHRTLSNELNAAAALTPAQRLAAWQALQSHATNWQKSVADWQKHLFSQPSAIEKLAKFNRHR</sequence>
<evidence type="ECO:0000256" key="6">
    <source>
        <dbReference type="ARBA" id="ARBA00030025"/>
    </source>
</evidence>
<dbReference type="RefSeq" id="WP_085366795.1">
    <property type="nucleotide sequence ID" value="NZ_CAUJPZ010000044.1"/>
</dbReference>
<dbReference type="AlphaFoldDB" id="A0A1X3D3W9"/>
<evidence type="ECO:0000256" key="7">
    <source>
        <dbReference type="ARBA" id="ARBA00048472"/>
    </source>
</evidence>
<dbReference type="EMBL" id="MTBO01000036">
    <property type="protein sequence ID" value="OSI14404.1"/>
    <property type="molecule type" value="Genomic_DNA"/>
</dbReference>
<organism evidence="8 9">
    <name type="scientific">Neisseria dentiae</name>
    <dbReference type="NCBI Taxonomy" id="194197"/>
    <lineage>
        <taxon>Bacteria</taxon>
        <taxon>Pseudomonadati</taxon>
        <taxon>Pseudomonadota</taxon>
        <taxon>Betaproteobacteria</taxon>
        <taxon>Neisseriales</taxon>
        <taxon>Neisseriaceae</taxon>
        <taxon>Neisseria</taxon>
    </lineage>
</organism>
<evidence type="ECO:0000256" key="2">
    <source>
        <dbReference type="ARBA" id="ARBA00022679"/>
    </source>
</evidence>
<dbReference type="NCBIfam" id="TIGR03837">
    <property type="entry name" value="efp_Arg_rhamno"/>
    <property type="match status" value="1"/>
</dbReference>
<evidence type="ECO:0000256" key="4">
    <source>
        <dbReference type="ARBA" id="ARBA00024346"/>
    </source>
</evidence>
<evidence type="ECO:0000256" key="5">
    <source>
        <dbReference type="ARBA" id="ARBA00024416"/>
    </source>
</evidence>
<comment type="similarity">
    <text evidence="4">Belongs to the glycosyltransferase 104 family.</text>
</comment>
<comment type="function">
    <text evidence="3">Protein-arginine rhamnosyltransferase that catalyzes the transfer of a single rhamnose to elongation factor P (EF-P) on 'Lys-32', a modification required for EF-P-dependent rescue of polyproline stalled ribosomes.</text>
</comment>
<reference evidence="9" key="1">
    <citation type="submission" date="2017-01" db="EMBL/GenBank/DDBJ databases">
        <authorList>
            <person name="Wolfgang W.J."/>
            <person name="Cole J."/>
            <person name="Wroblewski D."/>
            <person name="Mcginnis J."/>
            <person name="Musser K.A."/>
        </authorList>
    </citation>
    <scope>NUCLEOTIDE SEQUENCE [LARGE SCALE GENOMIC DNA]</scope>
    <source>
        <strain evidence="9">DSM 19151</strain>
    </source>
</reference>
<keyword evidence="9" id="KW-1185">Reference proteome</keyword>
<keyword evidence="2" id="KW-0808">Transferase</keyword>
<name>A0A1X3D3W9_9NEIS</name>
<protein>
    <recommendedName>
        <fullName evidence="5">Protein-arginine rhamnosyltransferase</fullName>
    </recommendedName>
    <alternativeName>
        <fullName evidence="6">EF-P arginine rhamnosyltransferase</fullName>
    </alternativeName>
</protein>
<dbReference type="GO" id="GO:0106361">
    <property type="term" value="F:protein-arginine rhamnosyltransferase activity"/>
    <property type="evidence" value="ECO:0007669"/>
    <property type="project" value="InterPro"/>
</dbReference>
<comment type="catalytic activity">
    <reaction evidence="7">
        <text>dTDP-beta-L-rhamnose + L-arginyl-[protein] = N(omega)-(alpha-L-rhamnosyl)-L-arginyl-[protein] + dTDP + H(+)</text>
        <dbReference type="Rhea" id="RHEA:66692"/>
        <dbReference type="Rhea" id="RHEA-COMP:10532"/>
        <dbReference type="Rhea" id="RHEA-COMP:17096"/>
        <dbReference type="ChEBI" id="CHEBI:15378"/>
        <dbReference type="ChEBI" id="CHEBI:29965"/>
        <dbReference type="ChEBI" id="CHEBI:57510"/>
        <dbReference type="ChEBI" id="CHEBI:58369"/>
        <dbReference type="ChEBI" id="CHEBI:167445"/>
    </reaction>
    <physiologicalReaction direction="left-to-right" evidence="7">
        <dbReference type="Rhea" id="RHEA:66693"/>
    </physiologicalReaction>
</comment>
<keyword evidence="1" id="KW-0328">Glycosyltransferase</keyword>
<dbReference type="Proteomes" id="UP000193118">
    <property type="component" value="Unassembled WGS sequence"/>
</dbReference>
<dbReference type="InterPro" id="IPR016633">
    <property type="entry name" value="EarP"/>
</dbReference>
<evidence type="ECO:0000313" key="8">
    <source>
        <dbReference type="EMBL" id="OSI14404.1"/>
    </source>
</evidence>
<dbReference type="STRING" id="194197.BWD09_10655"/>
<accession>A0A1X3D3W9</accession>
<comment type="caution">
    <text evidence="8">The sequence shown here is derived from an EMBL/GenBank/DDBJ whole genome shotgun (WGS) entry which is preliminary data.</text>
</comment>
<proteinExistence type="inferred from homology"/>
<evidence type="ECO:0000313" key="9">
    <source>
        <dbReference type="Proteomes" id="UP000193118"/>
    </source>
</evidence>
<dbReference type="GeneID" id="94580407"/>
<dbReference type="Pfam" id="PF10093">
    <property type="entry name" value="EarP"/>
    <property type="match status" value="1"/>
</dbReference>
<evidence type="ECO:0000256" key="1">
    <source>
        <dbReference type="ARBA" id="ARBA00022676"/>
    </source>
</evidence>